<evidence type="ECO:0000313" key="8">
    <source>
        <dbReference type="EMBL" id="ATF62549.1"/>
    </source>
</evidence>
<evidence type="ECO:0000256" key="3">
    <source>
        <dbReference type="ARBA" id="ARBA00022741"/>
    </source>
</evidence>
<gene>
    <name evidence="8" type="ORF">CO690_02190</name>
</gene>
<dbReference type="InterPro" id="IPR003593">
    <property type="entry name" value="AAA+_ATPase"/>
</dbReference>
<dbReference type="RefSeq" id="WP_070506634.1">
    <property type="nucleotide sequence ID" value="NZ_CP023510.1"/>
</dbReference>
<organism evidence="8 9">
    <name type="scientific">Rothia mucilaginosa</name>
    <dbReference type="NCBI Taxonomy" id="43675"/>
    <lineage>
        <taxon>Bacteria</taxon>
        <taxon>Bacillati</taxon>
        <taxon>Actinomycetota</taxon>
        <taxon>Actinomycetes</taxon>
        <taxon>Micrococcales</taxon>
        <taxon>Micrococcaceae</taxon>
        <taxon>Rothia</taxon>
    </lineage>
</organism>
<evidence type="ECO:0000259" key="7">
    <source>
        <dbReference type="PROSITE" id="PS50893"/>
    </source>
</evidence>
<dbReference type="SMART" id="SM00382">
    <property type="entry name" value="AAA"/>
    <property type="match status" value="1"/>
</dbReference>
<name>A0A291DE09_9MICC</name>
<dbReference type="GO" id="GO:0046677">
    <property type="term" value="P:response to antibiotic"/>
    <property type="evidence" value="ECO:0007669"/>
    <property type="project" value="UniProtKB-KW"/>
</dbReference>
<protein>
    <submittedName>
        <fullName evidence="8">ABC transporter</fullName>
    </submittedName>
</protein>
<dbReference type="Gene3D" id="3.40.50.300">
    <property type="entry name" value="P-loop containing nucleotide triphosphate hydrolases"/>
    <property type="match status" value="1"/>
</dbReference>
<feature type="region of interest" description="Disordered" evidence="6">
    <location>
        <begin position="1"/>
        <end position="28"/>
    </location>
</feature>
<feature type="compositionally biased region" description="Polar residues" evidence="6">
    <location>
        <begin position="16"/>
        <end position="28"/>
    </location>
</feature>
<sequence>MNTSHFPQDPNPQEPGSPQNPVQETNPVLETTVEATPAAAVPQAIVPEFAAPEATNLEPVAPEAVVPASVAPQLPVTPQTIPAAGARPAIEIRGLTKAFGQKVAVDRINLDIPSGSFYGLVGRNGAGKTTTISMVTGMLKPNEGTAYVRGIDMWADPLKAKAHLGVLPDGVHLFDKLTGEQLITYSGYLHGIDKETVASRVKDLLAAMDLTDAAGRAVADYSAGMTKKIALAAALVHAPSVLILDEPFEAVDPVSAANIQDILRGFVASGGTVIISSHVMDLVQRLCDHVAVMDSGRILAAGTVDEVRAGMSLEERFVQLVGGRTSSEGLSWLGTSSH</sequence>
<dbReference type="Proteomes" id="UP000218628">
    <property type="component" value="Chromosome"/>
</dbReference>
<dbReference type="GO" id="GO:0005524">
    <property type="term" value="F:ATP binding"/>
    <property type="evidence" value="ECO:0007669"/>
    <property type="project" value="UniProtKB-KW"/>
</dbReference>
<dbReference type="InterPro" id="IPR027417">
    <property type="entry name" value="P-loop_NTPase"/>
</dbReference>
<dbReference type="PANTHER" id="PTHR42711">
    <property type="entry name" value="ABC TRANSPORTER ATP-BINDING PROTEIN"/>
    <property type="match status" value="1"/>
</dbReference>
<dbReference type="GO" id="GO:0016887">
    <property type="term" value="F:ATP hydrolysis activity"/>
    <property type="evidence" value="ECO:0007669"/>
    <property type="project" value="InterPro"/>
</dbReference>
<keyword evidence="3" id="KW-0547">Nucleotide-binding</keyword>
<dbReference type="PANTHER" id="PTHR42711:SF19">
    <property type="entry name" value="DOXORUBICIN RESISTANCE ATP-BINDING PROTEIN DRRA"/>
    <property type="match status" value="1"/>
</dbReference>
<evidence type="ECO:0000256" key="2">
    <source>
        <dbReference type="ARBA" id="ARBA00022448"/>
    </source>
</evidence>
<dbReference type="EMBL" id="CP023510">
    <property type="protein sequence ID" value="ATF62549.1"/>
    <property type="molecule type" value="Genomic_DNA"/>
</dbReference>
<evidence type="ECO:0000256" key="6">
    <source>
        <dbReference type="SAM" id="MobiDB-lite"/>
    </source>
</evidence>
<evidence type="ECO:0000313" key="9">
    <source>
        <dbReference type="Proteomes" id="UP000218628"/>
    </source>
</evidence>
<dbReference type="SUPFAM" id="SSF52540">
    <property type="entry name" value="P-loop containing nucleoside triphosphate hydrolases"/>
    <property type="match status" value="1"/>
</dbReference>
<feature type="domain" description="ABC transporter" evidence="7">
    <location>
        <begin position="90"/>
        <end position="320"/>
    </location>
</feature>
<evidence type="ECO:0000256" key="1">
    <source>
        <dbReference type="ARBA" id="ARBA00004202"/>
    </source>
</evidence>
<accession>A0A291DE09</accession>
<dbReference type="GO" id="GO:0005886">
    <property type="term" value="C:plasma membrane"/>
    <property type="evidence" value="ECO:0007669"/>
    <property type="project" value="UniProtKB-SubCell"/>
</dbReference>
<proteinExistence type="predicted"/>
<dbReference type="CDD" id="cd03230">
    <property type="entry name" value="ABC_DR_subfamily_A"/>
    <property type="match status" value="1"/>
</dbReference>
<dbReference type="AlphaFoldDB" id="A0A291DE09"/>
<reference evidence="9" key="1">
    <citation type="submission" date="2017-09" db="EMBL/GenBank/DDBJ databases">
        <title>FDA dAtabase for Regulatory Grade micrObial Sequences (FDA-ARGOS): Supporting development and validation of Infectious Disease Dx tests.</title>
        <authorList>
            <person name="Minogue T."/>
            <person name="Wolcott M."/>
            <person name="Wasieloski L."/>
            <person name="Aguilar W."/>
            <person name="Moore D."/>
            <person name="Tallon L."/>
            <person name="Sadzewicz L."/>
            <person name="Ott S."/>
            <person name="Zhao X."/>
            <person name="Nagaraj S."/>
            <person name="Vavikolanu K."/>
            <person name="Aluvathingal J."/>
            <person name="Nadendla S."/>
            <person name="Sichtig H."/>
        </authorList>
    </citation>
    <scope>NUCLEOTIDE SEQUENCE [LARGE SCALE GENOMIC DNA]</scope>
    <source>
        <strain evidence="9">FDAARGOS_369</strain>
    </source>
</reference>
<dbReference type="InterPro" id="IPR003439">
    <property type="entry name" value="ABC_transporter-like_ATP-bd"/>
</dbReference>
<comment type="subcellular location">
    <subcellularLocation>
        <location evidence="1">Cell membrane</location>
        <topology evidence="1">Peripheral membrane protein</topology>
    </subcellularLocation>
</comment>
<keyword evidence="2" id="KW-0813">Transport</keyword>
<dbReference type="Pfam" id="PF00005">
    <property type="entry name" value="ABC_tran"/>
    <property type="match status" value="1"/>
</dbReference>
<dbReference type="InterPro" id="IPR050763">
    <property type="entry name" value="ABC_transporter_ATP-binding"/>
</dbReference>
<keyword evidence="4" id="KW-0067">ATP-binding</keyword>
<evidence type="ECO:0000256" key="5">
    <source>
        <dbReference type="ARBA" id="ARBA00023251"/>
    </source>
</evidence>
<evidence type="ECO:0000256" key="4">
    <source>
        <dbReference type="ARBA" id="ARBA00022840"/>
    </source>
</evidence>
<dbReference type="PROSITE" id="PS50893">
    <property type="entry name" value="ABC_TRANSPORTER_2"/>
    <property type="match status" value="1"/>
</dbReference>
<keyword evidence="5" id="KW-0046">Antibiotic resistance</keyword>